<dbReference type="Proteomes" id="UP000269499">
    <property type="component" value="Unassembled WGS sequence"/>
</dbReference>
<organism evidence="1 3">
    <name type="scientific">Thermoproteota archaeon</name>
    <dbReference type="NCBI Taxonomy" id="2056631"/>
    <lineage>
        <taxon>Archaea</taxon>
        <taxon>Thermoproteota</taxon>
    </lineage>
</organism>
<evidence type="ECO:0000313" key="4">
    <source>
        <dbReference type="Proteomes" id="UP000269499"/>
    </source>
</evidence>
<accession>A0A497EUU5</accession>
<evidence type="ECO:0000313" key="2">
    <source>
        <dbReference type="EMBL" id="RLE52748.1"/>
    </source>
</evidence>
<proteinExistence type="predicted"/>
<dbReference type="AlphaFoldDB" id="A0A497EUU5"/>
<gene>
    <name evidence="1" type="ORF">DRJ20_02860</name>
    <name evidence="2" type="ORF">DRJ26_04320</name>
</gene>
<evidence type="ECO:0000313" key="3">
    <source>
        <dbReference type="Proteomes" id="UP000268446"/>
    </source>
</evidence>
<dbReference type="Pfam" id="PF10051">
    <property type="entry name" value="DUF2286"/>
    <property type="match status" value="1"/>
</dbReference>
<sequence length="141" mass="16368">MAENKVLVIISERGKASITEEVEGELHEVVKQAARKALELWDLTKSDFIIIRDKYPVELKLPITKEEYELYSKYNLRRSGPGVATFDLPLYIISYDNEWIENNYKDYKVIVVVPKVGDKIAEELVNWAAEITLEEAEFEEE</sequence>
<comment type="caution">
    <text evidence="1">The sequence shown here is derived from an EMBL/GenBank/DDBJ whole genome shotgun (WGS) entry which is preliminary data.</text>
</comment>
<name>A0A497EUU5_9CREN</name>
<dbReference type="InterPro" id="IPR017006">
    <property type="entry name" value="UCP032756"/>
</dbReference>
<reference evidence="3 4" key="1">
    <citation type="submission" date="2018-06" db="EMBL/GenBank/DDBJ databases">
        <title>Extensive metabolic versatility and redundancy in microbially diverse, dynamic hydrothermal sediments.</title>
        <authorList>
            <person name="Dombrowski N."/>
            <person name="Teske A."/>
            <person name="Baker B.J."/>
        </authorList>
    </citation>
    <scope>NUCLEOTIDE SEQUENCE [LARGE SCALE GENOMIC DNA]</scope>
    <source>
        <strain evidence="2">B20_G2</strain>
        <strain evidence="1">B29_G17</strain>
    </source>
</reference>
<evidence type="ECO:0000313" key="1">
    <source>
        <dbReference type="EMBL" id="RLE50926.1"/>
    </source>
</evidence>
<dbReference type="EMBL" id="QMQZ01000093">
    <property type="protein sequence ID" value="RLE50926.1"/>
    <property type="molecule type" value="Genomic_DNA"/>
</dbReference>
<dbReference type="EMBL" id="QMRA01000100">
    <property type="protein sequence ID" value="RLE52748.1"/>
    <property type="molecule type" value="Genomic_DNA"/>
</dbReference>
<protein>
    <submittedName>
        <fullName evidence="1">DUF2286 domain-containing protein</fullName>
    </submittedName>
</protein>
<dbReference type="Proteomes" id="UP000268446">
    <property type="component" value="Unassembled WGS sequence"/>
</dbReference>